<accession>A0ACC1TE89</accession>
<dbReference type="EMBL" id="JANHOG010000049">
    <property type="protein sequence ID" value="KAJ3559038.1"/>
    <property type="molecule type" value="Genomic_DNA"/>
</dbReference>
<name>A0ACC1TE89_9APHY</name>
<dbReference type="Proteomes" id="UP001148662">
    <property type="component" value="Unassembled WGS sequence"/>
</dbReference>
<evidence type="ECO:0000313" key="1">
    <source>
        <dbReference type="EMBL" id="KAJ3559038.1"/>
    </source>
</evidence>
<protein>
    <submittedName>
        <fullName evidence="1">Uncharacterized protein</fullName>
    </submittedName>
</protein>
<reference evidence="1" key="1">
    <citation type="submission" date="2022-07" db="EMBL/GenBank/DDBJ databases">
        <title>Genome Sequence of Phlebia brevispora.</title>
        <authorList>
            <person name="Buettner E."/>
        </authorList>
    </citation>
    <scope>NUCLEOTIDE SEQUENCE</scope>
    <source>
        <strain evidence="1">MPL23</strain>
    </source>
</reference>
<sequence length="563" mass="65055">MRIPEYDPREDRLHVIQTSEQTAHIEVPRSWRLWSGWCPRWWESYIQTWRERQDPMDDKDFEEITAFPALKPDETIFHVGLPDRTRNQLGWYHVKPWPPRSLPTVGDGHERSATGGDVPVELFDIVLKCMTCNEMVSSSDIFMSKRELGLISLVCQRWARILQPLIFDTITLRSGEDAHTFLSFHDHPRSPIVRYIHTVVLSQSLTRYPYPPWVHRAFVFTEIMGVWKSRGILKVTLRGPTPPEKFTKGVCEMLPKSVPWSFTSVTYLNLEDLHFKKLDDFMRIPRELPLIQWLQCSNVTWKDTSSEELPPTVHYRDLGRQTDTGVKYALRRCTDDRAAIWFAALLAPRWRNRLERSDAHQICRIASAFTQDIGERVIWTGRHEHHLWFDTSCPVTVYFTVQMARQARRVQAITLDVSYFTEERLKCSDWAAIDRLTIALSSLETLLIYSNSRDNLLLFYKKVVVQKMPNFHGLSKLKYALLSRRGGESTYTFVACSEDKVRTIGTIIDPLDTNLMTTQQAWEVCAGNFEAGAGCVSAAAIQRIAVAIGKTGDTLEGRFRGEQ</sequence>
<keyword evidence="2" id="KW-1185">Reference proteome</keyword>
<evidence type="ECO:0000313" key="2">
    <source>
        <dbReference type="Proteomes" id="UP001148662"/>
    </source>
</evidence>
<comment type="caution">
    <text evidence="1">The sequence shown here is derived from an EMBL/GenBank/DDBJ whole genome shotgun (WGS) entry which is preliminary data.</text>
</comment>
<proteinExistence type="predicted"/>
<gene>
    <name evidence="1" type="ORF">NM688_g582</name>
</gene>
<organism evidence="1 2">
    <name type="scientific">Phlebia brevispora</name>
    <dbReference type="NCBI Taxonomy" id="194682"/>
    <lineage>
        <taxon>Eukaryota</taxon>
        <taxon>Fungi</taxon>
        <taxon>Dikarya</taxon>
        <taxon>Basidiomycota</taxon>
        <taxon>Agaricomycotina</taxon>
        <taxon>Agaricomycetes</taxon>
        <taxon>Polyporales</taxon>
        <taxon>Meruliaceae</taxon>
        <taxon>Phlebia</taxon>
    </lineage>
</organism>